<dbReference type="EMBL" id="JAPDMQ010000039">
    <property type="protein sequence ID" value="KAK0538867.1"/>
    <property type="molecule type" value="Genomic_DNA"/>
</dbReference>
<feature type="domain" description="PCI" evidence="9">
    <location>
        <begin position="250"/>
        <end position="419"/>
    </location>
</feature>
<name>A0AAN6GIF0_9BASI</name>
<evidence type="ECO:0000256" key="5">
    <source>
        <dbReference type="ARBA" id="ARBA00022490"/>
    </source>
</evidence>
<feature type="region of interest" description="Disordered" evidence="8">
    <location>
        <begin position="1"/>
        <end position="30"/>
    </location>
</feature>
<dbReference type="SMART" id="SM00088">
    <property type="entry name" value="PINT"/>
    <property type="match status" value="1"/>
</dbReference>
<dbReference type="Gene3D" id="1.25.40.570">
    <property type="match status" value="1"/>
</dbReference>
<keyword evidence="5" id="KW-0963">Cytoplasm</keyword>
<keyword evidence="6" id="KW-0736">Signalosome</keyword>
<accession>A0AAN6GIF0</accession>
<evidence type="ECO:0000256" key="4">
    <source>
        <dbReference type="ARBA" id="ARBA00014879"/>
    </source>
</evidence>
<organism evidence="10 11">
    <name type="scientific">Tilletia horrida</name>
    <dbReference type="NCBI Taxonomy" id="155126"/>
    <lineage>
        <taxon>Eukaryota</taxon>
        <taxon>Fungi</taxon>
        <taxon>Dikarya</taxon>
        <taxon>Basidiomycota</taxon>
        <taxon>Ustilaginomycotina</taxon>
        <taxon>Exobasidiomycetes</taxon>
        <taxon>Tilletiales</taxon>
        <taxon>Tilletiaceae</taxon>
        <taxon>Tilletia</taxon>
    </lineage>
</organism>
<protein>
    <recommendedName>
        <fullName evidence="4">COP9 signalosome complex subunit 2</fullName>
    </recommendedName>
</protein>
<dbReference type="InterPro" id="IPR050871">
    <property type="entry name" value="26S_Proteasome/COP9_Components"/>
</dbReference>
<evidence type="ECO:0000256" key="3">
    <source>
        <dbReference type="ARBA" id="ARBA00009318"/>
    </source>
</evidence>
<dbReference type="AlphaFoldDB" id="A0AAN6GIF0"/>
<evidence type="ECO:0000313" key="10">
    <source>
        <dbReference type="EMBL" id="KAK0538867.1"/>
    </source>
</evidence>
<dbReference type="Pfam" id="PF01399">
    <property type="entry name" value="PCI"/>
    <property type="match status" value="1"/>
</dbReference>
<proteinExistence type="inferred from homology"/>
<dbReference type="GO" id="GO:0005737">
    <property type="term" value="C:cytoplasm"/>
    <property type="evidence" value="ECO:0007669"/>
    <property type="project" value="UniProtKB-SubCell"/>
</dbReference>
<comment type="caution">
    <text evidence="10">The sequence shown here is derived from an EMBL/GenBank/DDBJ whole genome shotgun (WGS) entry which is preliminary data.</text>
</comment>
<sequence length="526" mass="57856">MSDDEFLMDDGAEEDYGFEYEDEDGEDEADADVENRYYNAKALKEDDPDAAIREFKAVVELESEKGEWGFKALKQQTKINFHRGRHTEALESYTELLSYTKSAVTRNTSEKAINNILDYVSNSPTLDLGTMERFYDVTKRALEQSKNERLSIKTDLKLARLWLARQEWNRLTKTLRELHDYCVDEDGSNDQSKGTILLEVYALEIQMYGEQANYKKLKETYTATQSVKSAIPHPRIQGVIRECGGKMHMAEKNWSAAQVDFFQSFLNYDEAGSPQRIQVLKYLVVAQMLMGSEIDPFDSQETKPYKNDPQITAMTDLVRAYQHREVHTAEKILKDNHDTIMADPFIRQYIDDVLGGLRTQYLIDLIQPYKRIELSFLANHLNMTSAAVEHLLQTLILDGRVPGKIDQVHQRLILDRPSSSSSSSTLTSQKYAALRRWADALEGLGSDVGRKLTTSYAGGNGSGGAAAAAAAAAQGLSMGMGVGMGMGAGGASGAFSSGALGGAGSPSLGGAGSGGGGMGGFGMMKA</sequence>
<comment type="subcellular location">
    <subcellularLocation>
        <location evidence="2">Cytoplasm</location>
    </subcellularLocation>
    <subcellularLocation>
        <location evidence="1">Nucleus</location>
    </subcellularLocation>
</comment>
<reference evidence="10" key="1">
    <citation type="journal article" date="2023" name="PhytoFront">
        <title>Draft Genome Resources of Seven Strains of Tilletia horrida, Causal Agent of Kernel Smut of Rice.</title>
        <authorList>
            <person name="Khanal S."/>
            <person name="Antony Babu S."/>
            <person name="Zhou X.G."/>
        </authorList>
    </citation>
    <scope>NUCLEOTIDE SEQUENCE</scope>
    <source>
        <strain evidence="10">TX3</strain>
    </source>
</reference>
<keyword evidence="11" id="KW-1185">Reference proteome</keyword>
<evidence type="ECO:0000256" key="2">
    <source>
        <dbReference type="ARBA" id="ARBA00004496"/>
    </source>
</evidence>
<evidence type="ECO:0000256" key="1">
    <source>
        <dbReference type="ARBA" id="ARBA00004123"/>
    </source>
</evidence>
<gene>
    <name evidence="10" type="ORF">OC842_001176</name>
</gene>
<dbReference type="FunFam" id="1.25.40.570:FF:000006">
    <property type="entry name" value="COP9 signalosome complex subunit 2"/>
    <property type="match status" value="1"/>
</dbReference>
<evidence type="ECO:0000256" key="7">
    <source>
        <dbReference type="ARBA" id="ARBA00023242"/>
    </source>
</evidence>
<evidence type="ECO:0000313" key="11">
    <source>
        <dbReference type="Proteomes" id="UP001176521"/>
    </source>
</evidence>
<dbReference type="InterPro" id="IPR036390">
    <property type="entry name" value="WH_DNA-bd_sf"/>
</dbReference>
<comment type="similarity">
    <text evidence="3">Belongs to the CSN2 family.</text>
</comment>
<dbReference type="GO" id="GO:0008180">
    <property type="term" value="C:COP9 signalosome"/>
    <property type="evidence" value="ECO:0007669"/>
    <property type="project" value="UniProtKB-KW"/>
</dbReference>
<evidence type="ECO:0000256" key="8">
    <source>
        <dbReference type="SAM" id="MobiDB-lite"/>
    </source>
</evidence>
<dbReference type="PROSITE" id="PS50250">
    <property type="entry name" value="PCI"/>
    <property type="match status" value="1"/>
</dbReference>
<dbReference type="SMART" id="SM00753">
    <property type="entry name" value="PAM"/>
    <property type="match status" value="1"/>
</dbReference>
<dbReference type="InterPro" id="IPR000717">
    <property type="entry name" value="PCI_dom"/>
</dbReference>
<evidence type="ECO:0000256" key="6">
    <source>
        <dbReference type="ARBA" id="ARBA00022790"/>
    </source>
</evidence>
<dbReference type="SUPFAM" id="SSF46785">
    <property type="entry name" value="Winged helix' DNA-binding domain"/>
    <property type="match status" value="1"/>
</dbReference>
<dbReference type="PANTHER" id="PTHR10678">
    <property type="entry name" value="26S PROTEASOME NON-ATPASE REGULATORY SUBUNIT 11/COP9 SIGNALOSOME COMPLEX SUBUNIT 2"/>
    <property type="match status" value="1"/>
</dbReference>
<keyword evidence="7" id="KW-0539">Nucleus</keyword>
<dbReference type="Proteomes" id="UP001176521">
    <property type="component" value="Unassembled WGS sequence"/>
</dbReference>
<evidence type="ECO:0000259" key="9">
    <source>
        <dbReference type="PROSITE" id="PS50250"/>
    </source>
</evidence>